<sequence>MNAISISMLDDEALIVSLLTNFFEEQEEIEVLSNHTNGDDFLAQLSEENKIPQILILDLKMEGKSGVDILSILKKDYPSIKTIIMSSHYNKSLMGFMLKTGAAAFIPKGVSPKKLLQIIKEVNERGFYFEQDQLNIIREQVSSKTPVPNLSNDVVLSNREIDVLKLICYQKTAKEIGDELFITKRTVEGHKNNLFLKTETKNIAGLVIYAIQHNIVKAEDLFISLKALD</sequence>
<dbReference type="InterPro" id="IPR058245">
    <property type="entry name" value="NreC/VraR/RcsB-like_REC"/>
</dbReference>
<dbReference type="SUPFAM" id="SSF52172">
    <property type="entry name" value="CheY-like"/>
    <property type="match status" value="1"/>
</dbReference>
<accession>A0AAX1NE12</accession>
<reference evidence="8 9" key="1">
    <citation type="submission" date="2021-05" db="EMBL/GenBank/DDBJ databases">
        <title>Comparative genomic studies on the polysaccharide-degrading batcterial strains of the Flammeovirga genus.</title>
        <authorList>
            <person name="Zewei F."/>
            <person name="Zheng Z."/>
            <person name="Yu L."/>
            <person name="Ruyue G."/>
            <person name="Yanhong M."/>
            <person name="Yuanyuan C."/>
            <person name="Jingyan G."/>
            <person name="Wenjun H."/>
        </authorList>
    </citation>
    <scope>NUCLEOTIDE SEQUENCE [LARGE SCALE GENOMIC DNA]</scope>
    <source>
        <strain evidence="8 9">NBRC:100898</strain>
    </source>
</reference>
<gene>
    <name evidence="8" type="ORF">KMW28_22970</name>
</gene>
<dbReference type="SMART" id="SM00421">
    <property type="entry name" value="HTH_LUXR"/>
    <property type="match status" value="1"/>
</dbReference>
<evidence type="ECO:0000313" key="8">
    <source>
        <dbReference type="EMBL" id="QWG05286.1"/>
    </source>
</evidence>
<evidence type="ECO:0000256" key="2">
    <source>
        <dbReference type="ARBA" id="ARBA00023015"/>
    </source>
</evidence>
<dbReference type="PANTHER" id="PTHR44688">
    <property type="entry name" value="DNA-BINDING TRANSCRIPTIONAL ACTIVATOR DEVR_DOSR"/>
    <property type="match status" value="1"/>
</dbReference>
<dbReference type="GO" id="GO:0000160">
    <property type="term" value="P:phosphorelay signal transduction system"/>
    <property type="evidence" value="ECO:0007669"/>
    <property type="project" value="InterPro"/>
</dbReference>
<evidence type="ECO:0000256" key="1">
    <source>
        <dbReference type="ARBA" id="ARBA00022553"/>
    </source>
</evidence>
<dbReference type="GO" id="GO:0006355">
    <property type="term" value="P:regulation of DNA-templated transcription"/>
    <property type="evidence" value="ECO:0007669"/>
    <property type="project" value="InterPro"/>
</dbReference>
<dbReference type="Pfam" id="PF00072">
    <property type="entry name" value="Response_reg"/>
    <property type="match status" value="1"/>
</dbReference>
<dbReference type="PROSITE" id="PS50110">
    <property type="entry name" value="RESPONSE_REGULATORY"/>
    <property type="match status" value="1"/>
</dbReference>
<dbReference type="Gene3D" id="3.40.50.2300">
    <property type="match status" value="1"/>
</dbReference>
<dbReference type="AlphaFoldDB" id="A0AAX1NE12"/>
<feature type="domain" description="HTH luxR-type" evidence="6">
    <location>
        <begin position="149"/>
        <end position="214"/>
    </location>
</feature>
<evidence type="ECO:0000259" key="7">
    <source>
        <dbReference type="PROSITE" id="PS50110"/>
    </source>
</evidence>
<proteinExistence type="predicted"/>
<organism evidence="8 9">
    <name type="scientific">Flammeovirga yaeyamensis</name>
    <dbReference type="NCBI Taxonomy" id="367791"/>
    <lineage>
        <taxon>Bacteria</taxon>
        <taxon>Pseudomonadati</taxon>
        <taxon>Bacteroidota</taxon>
        <taxon>Cytophagia</taxon>
        <taxon>Cytophagales</taxon>
        <taxon>Flammeovirgaceae</taxon>
        <taxon>Flammeovirga</taxon>
    </lineage>
</organism>
<dbReference type="PRINTS" id="PR00038">
    <property type="entry name" value="HTHLUXR"/>
</dbReference>
<dbReference type="Proteomes" id="UP000678679">
    <property type="component" value="Chromosome 2"/>
</dbReference>
<keyword evidence="2" id="KW-0805">Transcription regulation</keyword>
<dbReference type="InterPro" id="IPR001789">
    <property type="entry name" value="Sig_transdc_resp-reg_receiver"/>
</dbReference>
<keyword evidence="3" id="KW-0238">DNA-binding</keyword>
<name>A0AAX1NE12_9BACT</name>
<feature type="domain" description="Response regulatory" evidence="7">
    <location>
        <begin position="5"/>
        <end position="123"/>
    </location>
</feature>
<evidence type="ECO:0000259" key="6">
    <source>
        <dbReference type="PROSITE" id="PS50043"/>
    </source>
</evidence>
<dbReference type="PANTHER" id="PTHR44688:SF16">
    <property type="entry name" value="DNA-BINDING TRANSCRIPTIONAL ACTIVATOR DEVR_DOSR"/>
    <property type="match status" value="1"/>
</dbReference>
<feature type="modified residue" description="4-aspartylphosphate" evidence="5">
    <location>
        <position position="58"/>
    </location>
</feature>
<evidence type="ECO:0000256" key="5">
    <source>
        <dbReference type="PROSITE-ProRule" id="PRU00169"/>
    </source>
</evidence>
<dbReference type="KEGG" id="fya:KMW28_22970"/>
<evidence type="ECO:0000256" key="4">
    <source>
        <dbReference type="ARBA" id="ARBA00023163"/>
    </source>
</evidence>
<dbReference type="EMBL" id="CP076133">
    <property type="protein sequence ID" value="QWG05286.1"/>
    <property type="molecule type" value="Genomic_DNA"/>
</dbReference>
<evidence type="ECO:0000256" key="3">
    <source>
        <dbReference type="ARBA" id="ARBA00023125"/>
    </source>
</evidence>
<keyword evidence="1 5" id="KW-0597">Phosphoprotein</keyword>
<dbReference type="CDD" id="cd17535">
    <property type="entry name" value="REC_NarL-like"/>
    <property type="match status" value="1"/>
</dbReference>
<dbReference type="InterPro" id="IPR016032">
    <property type="entry name" value="Sig_transdc_resp-reg_C-effctor"/>
</dbReference>
<dbReference type="InterPro" id="IPR011006">
    <property type="entry name" value="CheY-like_superfamily"/>
</dbReference>
<dbReference type="GO" id="GO:0003677">
    <property type="term" value="F:DNA binding"/>
    <property type="evidence" value="ECO:0007669"/>
    <property type="project" value="UniProtKB-KW"/>
</dbReference>
<dbReference type="SUPFAM" id="SSF46894">
    <property type="entry name" value="C-terminal effector domain of the bipartite response regulators"/>
    <property type="match status" value="1"/>
</dbReference>
<protein>
    <submittedName>
        <fullName evidence="8">Response regulator</fullName>
    </submittedName>
</protein>
<dbReference type="InterPro" id="IPR000792">
    <property type="entry name" value="Tscrpt_reg_LuxR_C"/>
</dbReference>
<dbReference type="Pfam" id="PF00196">
    <property type="entry name" value="GerE"/>
    <property type="match status" value="1"/>
</dbReference>
<dbReference type="RefSeq" id="WP_169662049.1">
    <property type="nucleotide sequence ID" value="NZ_CP076133.1"/>
</dbReference>
<keyword evidence="9" id="KW-1185">Reference proteome</keyword>
<evidence type="ECO:0000313" key="9">
    <source>
        <dbReference type="Proteomes" id="UP000678679"/>
    </source>
</evidence>
<dbReference type="CDD" id="cd06170">
    <property type="entry name" value="LuxR_C_like"/>
    <property type="match status" value="1"/>
</dbReference>
<dbReference type="PROSITE" id="PS50043">
    <property type="entry name" value="HTH_LUXR_2"/>
    <property type="match status" value="1"/>
</dbReference>
<keyword evidence="4" id="KW-0804">Transcription</keyword>
<dbReference type="SMART" id="SM00448">
    <property type="entry name" value="REC"/>
    <property type="match status" value="1"/>
</dbReference>